<reference evidence="2" key="1">
    <citation type="submission" date="2021-01" db="EMBL/GenBank/DDBJ databases">
        <title>Whole genome shotgun sequence of Rhizocola hellebori NBRC 109834.</title>
        <authorList>
            <person name="Komaki H."/>
            <person name="Tamura T."/>
        </authorList>
    </citation>
    <scope>NUCLEOTIDE SEQUENCE</scope>
    <source>
        <strain evidence="2">NBRC 109834</strain>
    </source>
</reference>
<name>A0A8J3Q9R9_9ACTN</name>
<organism evidence="2 3">
    <name type="scientific">Rhizocola hellebori</name>
    <dbReference type="NCBI Taxonomy" id="1392758"/>
    <lineage>
        <taxon>Bacteria</taxon>
        <taxon>Bacillati</taxon>
        <taxon>Actinomycetota</taxon>
        <taxon>Actinomycetes</taxon>
        <taxon>Micromonosporales</taxon>
        <taxon>Micromonosporaceae</taxon>
        <taxon>Rhizocola</taxon>
    </lineage>
</organism>
<dbReference type="AlphaFoldDB" id="A0A8J3Q9R9"/>
<sequence length="175" mass="18290">MADTVSPPTRQRPTRVVLISAAVSGLVSLITITLLGGIIGGQGIFALPVQSPAQPASASQVEAVAEVTLPPGTVLLSGAYSNGLETMLSAKFRLPRTELDTFLASAKFAGELTEGLRTITAAHNVGGGNLWDPETAQAVSGLRERQPTGRGTWRTMMLNLDTTSAVTVYLHAHRG</sequence>
<keyword evidence="1" id="KW-1133">Transmembrane helix</keyword>
<keyword evidence="1" id="KW-0472">Membrane</keyword>
<evidence type="ECO:0000256" key="1">
    <source>
        <dbReference type="SAM" id="Phobius"/>
    </source>
</evidence>
<evidence type="ECO:0000313" key="3">
    <source>
        <dbReference type="Proteomes" id="UP000612899"/>
    </source>
</evidence>
<feature type="transmembrane region" description="Helical" evidence="1">
    <location>
        <begin position="16"/>
        <end position="39"/>
    </location>
</feature>
<protein>
    <submittedName>
        <fullName evidence="2">Uncharacterized protein</fullName>
    </submittedName>
</protein>
<dbReference type="Proteomes" id="UP000612899">
    <property type="component" value="Unassembled WGS sequence"/>
</dbReference>
<gene>
    <name evidence="2" type="ORF">Rhe02_37880</name>
</gene>
<dbReference type="RefSeq" id="WP_203909565.1">
    <property type="nucleotide sequence ID" value="NZ_BONY01000021.1"/>
</dbReference>
<evidence type="ECO:0000313" key="2">
    <source>
        <dbReference type="EMBL" id="GIH05721.1"/>
    </source>
</evidence>
<proteinExistence type="predicted"/>
<keyword evidence="3" id="KW-1185">Reference proteome</keyword>
<dbReference type="EMBL" id="BONY01000021">
    <property type="protein sequence ID" value="GIH05721.1"/>
    <property type="molecule type" value="Genomic_DNA"/>
</dbReference>
<keyword evidence="1" id="KW-0812">Transmembrane</keyword>
<accession>A0A8J3Q9R9</accession>
<comment type="caution">
    <text evidence="2">The sequence shown here is derived from an EMBL/GenBank/DDBJ whole genome shotgun (WGS) entry which is preliminary data.</text>
</comment>